<dbReference type="Proteomes" id="UP001290101">
    <property type="component" value="Unassembled WGS sequence"/>
</dbReference>
<name>A0ABU5JN16_9ACTN</name>
<accession>A0ABU5JN16</accession>
<comment type="caution">
    <text evidence="1">The sequence shown here is derived from an EMBL/GenBank/DDBJ whole genome shotgun (WGS) entry which is preliminary data.</text>
</comment>
<keyword evidence="2" id="KW-1185">Reference proteome</keyword>
<protein>
    <submittedName>
        <fullName evidence="1">Uncharacterized protein</fullName>
    </submittedName>
</protein>
<dbReference type="RefSeq" id="WP_322443490.1">
    <property type="nucleotide sequence ID" value="NZ_JAXOTQ010000057.1"/>
</dbReference>
<evidence type="ECO:0000313" key="2">
    <source>
        <dbReference type="Proteomes" id="UP001290101"/>
    </source>
</evidence>
<sequence length="117" mass="13474">MKRVYVTCKQIVDAKARAVGSEQPTMDERIAELVRLSAERTSRWETVLLLGDARTIEAARKWHRLVWEMERIARGELSADGVWEYAWTASYFERTRFYEAARRDLGIADATLPASVP</sequence>
<proteinExistence type="predicted"/>
<reference evidence="1 2" key="1">
    <citation type="submission" date="2023-12" db="EMBL/GenBank/DDBJ databases">
        <title>Micromonospora sp. nov., isolated from Atacama Desert.</title>
        <authorList>
            <person name="Carro L."/>
            <person name="Golinska P."/>
            <person name="Klenk H.-P."/>
            <person name="Goodfellow M."/>
        </authorList>
    </citation>
    <scope>NUCLEOTIDE SEQUENCE [LARGE SCALE GENOMIC DNA]</scope>
    <source>
        <strain evidence="1 2">4G53</strain>
    </source>
</reference>
<evidence type="ECO:0000313" key="1">
    <source>
        <dbReference type="EMBL" id="MDZ5493971.1"/>
    </source>
</evidence>
<organism evidence="1 2">
    <name type="scientific">Micromonospora sicca</name>
    <dbReference type="NCBI Taxonomy" id="2202420"/>
    <lineage>
        <taxon>Bacteria</taxon>
        <taxon>Bacillati</taxon>
        <taxon>Actinomycetota</taxon>
        <taxon>Actinomycetes</taxon>
        <taxon>Micromonosporales</taxon>
        <taxon>Micromonosporaceae</taxon>
        <taxon>Micromonospora</taxon>
    </lineage>
</organism>
<dbReference type="EMBL" id="JAXOTQ010000057">
    <property type="protein sequence ID" value="MDZ5493971.1"/>
    <property type="molecule type" value="Genomic_DNA"/>
</dbReference>
<gene>
    <name evidence="1" type="ORF">U2F25_31700</name>
</gene>